<protein>
    <submittedName>
        <fullName evidence="2">Uncharacterized protein</fullName>
    </submittedName>
</protein>
<organism evidence="2 3">
    <name type="scientific">Porites lobata</name>
    <dbReference type="NCBI Taxonomy" id="104759"/>
    <lineage>
        <taxon>Eukaryota</taxon>
        <taxon>Metazoa</taxon>
        <taxon>Cnidaria</taxon>
        <taxon>Anthozoa</taxon>
        <taxon>Hexacorallia</taxon>
        <taxon>Scleractinia</taxon>
        <taxon>Fungiina</taxon>
        <taxon>Poritidae</taxon>
        <taxon>Porites</taxon>
    </lineage>
</organism>
<evidence type="ECO:0000256" key="1">
    <source>
        <dbReference type="SAM" id="SignalP"/>
    </source>
</evidence>
<proteinExistence type="predicted"/>
<dbReference type="EMBL" id="CALNXK010000029">
    <property type="protein sequence ID" value="CAH3116471.1"/>
    <property type="molecule type" value="Genomic_DNA"/>
</dbReference>
<keyword evidence="1" id="KW-0732">Signal</keyword>
<dbReference type="PANTHER" id="PTHR33539">
    <property type="entry name" value="UPF0764 PROTEIN C16ORF89"/>
    <property type="match status" value="1"/>
</dbReference>
<keyword evidence="3" id="KW-1185">Reference proteome</keyword>
<comment type="caution">
    <text evidence="2">The sequence shown here is derived from an EMBL/GenBank/DDBJ whole genome shotgun (WGS) entry which is preliminary data.</text>
</comment>
<reference evidence="2 3" key="1">
    <citation type="submission" date="2022-05" db="EMBL/GenBank/DDBJ databases">
        <authorList>
            <consortium name="Genoscope - CEA"/>
            <person name="William W."/>
        </authorList>
    </citation>
    <scope>NUCLEOTIDE SEQUENCE [LARGE SCALE GENOMIC DNA]</scope>
</reference>
<dbReference type="InterPro" id="IPR031751">
    <property type="entry name" value="DUF4735"/>
</dbReference>
<evidence type="ECO:0000313" key="2">
    <source>
        <dbReference type="EMBL" id="CAH3116471.1"/>
    </source>
</evidence>
<dbReference type="Pfam" id="PF15882">
    <property type="entry name" value="DUF4735"/>
    <property type="match status" value="1"/>
</dbReference>
<feature type="signal peptide" evidence="1">
    <location>
        <begin position="1"/>
        <end position="22"/>
    </location>
</feature>
<gene>
    <name evidence="2" type="ORF">PLOB_00024405</name>
</gene>
<accession>A0ABN8NQ15</accession>
<name>A0ABN8NQ15_9CNID</name>
<evidence type="ECO:0000313" key="3">
    <source>
        <dbReference type="Proteomes" id="UP001159405"/>
    </source>
</evidence>
<dbReference type="PANTHER" id="PTHR33539:SF1">
    <property type="entry name" value="UPF0764 PROTEIN C16ORF89"/>
    <property type="match status" value="1"/>
</dbReference>
<feature type="chain" id="PRO_5046412437" evidence="1">
    <location>
        <begin position="23"/>
        <end position="354"/>
    </location>
</feature>
<sequence>MKGWLYLVLFCCIGFFLQCVEMKKEKKHVSSDVDRVLFALKKAVMFFEQSGNNLNLDAYFGLRIAQGNFIALTTRKKRKSLGYGSEIYRQLIQLEKLVSQIGSKSVRTLQHVSPRYFRLVGSTVTQPWKTAKRFKRVNPRLVTAINIKILHNDILQDYKPCLAKLLGSPEYGSKPCNVTEDCWEVMMRPGEIGYVLTHQALYFMFGEQKGCFSIFSKKIKASNSSLESVYDKICSNIYSQLLMMEGIRKIKRIDADLMMEQSVVCGLLGYYEFLSPTRMETLIKWQRASGCYGDIKEEENSNGNHSKQTMRKILMEKELSDGCESHITGVGTALLSIYLRYLIENDTPLWNGLD</sequence>
<dbReference type="Proteomes" id="UP001159405">
    <property type="component" value="Unassembled WGS sequence"/>
</dbReference>